<reference evidence="6" key="1">
    <citation type="submission" date="2023-08" db="EMBL/GenBank/DDBJ databases">
        <authorList>
            <person name="Chen Y."/>
            <person name="Shah S."/>
            <person name="Dougan E. K."/>
            <person name="Thang M."/>
            <person name="Chan C."/>
        </authorList>
    </citation>
    <scope>NUCLEOTIDE SEQUENCE</scope>
</reference>
<feature type="transmembrane region" description="Helical" evidence="5">
    <location>
        <begin position="39"/>
        <end position="58"/>
    </location>
</feature>
<evidence type="ECO:0000256" key="5">
    <source>
        <dbReference type="SAM" id="Phobius"/>
    </source>
</evidence>
<organism evidence="6 7">
    <name type="scientific">Effrenium voratum</name>
    <dbReference type="NCBI Taxonomy" id="2562239"/>
    <lineage>
        <taxon>Eukaryota</taxon>
        <taxon>Sar</taxon>
        <taxon>Alveolata</taxon>
        <taxon>Dinophyceae</taxon>
        <taxon>Suessiales</taxon>
        <taxon>Symbiodiniaceae</taxon>
        <taxon>Effrenium</taxon>
    </lineage>
</organism>
<evidence type="ECO:0000256" key="3">
    <source>
        <dbReference type="ARBA" id="ARBA00022989"/>
    </source>
</evidence>
<feature type="transmembrane region" description="Helical" evidence="5">
    <location>
        <begin position="12"/>
        <end position="33"/>
    </location>
</feature>
<dbReference type="PANTHER" id="PTHR23507">
    <property type="entry name" value="ZGC:174356"/>
    <property type="match status" value="1"/>
</dbReference>
<keyword evidence="4 5" id="KW-0472">Membrane</keyword>
<accession>A0AA36IIM3</accession>
<dbReference type="GO" id="GO:0016020">
    <property type="term" value="C:membrane"/>
    <property type="evidence" value="ECO:0007669"/>
    <property type="project" value="UniProtKB-SubCell"/>
</dbReference>
<dbReference type="PANTHER" id="PTHR23507:SF1">
    <property type="entry name" value="FI18259P1-RELATED"/>
    <property type="match status" value="1"/>
</dbReference>
<dbReference type="EMBL" id="CAUJNA010001659">
    <property type="protein sequence ID" value="CAJ1388264.1"/>
    <property type="molecule type" value="Genomic_DNA"/>
</dbReference>
<evidence type="ECO:0000256" key="2">
    <source>
        <dbReference type="ARBA" id="ARBA00022692"/>
    </source>
</evidence>
<comment type="caution">
    <text evidence="6">The sequence shown here is derived from an EMBL/GenBank/DDBJ whole genome shotgun (WGS) entry which is preliminary data.</text>
</comment>
<evidence type="ECO:0000313" key="7">
    <source>
        <dbReference type="Proteomes" id="UP001178507"/>
    </source>
</evidence>
<comment type="subcellular location">
    <subcellularLocation>
        <location evidence="1">Membrane</location>
        <topology evidence="1">Multi-pass membrane protein</topology>
    </subcellularLocation>
</comment>
<feature type="transmembrane region" description="Helical" evidence="5">
    <location>
        <begin position="311"/>
        <end position="332"/>
    </location>
</feature>
<dbReference type="SUPFAM" id="SSF103473">
    <property type="entry name" value="MFS general substrate transporter"/>
    <property type="match status" value="1"/>
</dbReference>
<sequence>MSDAFGRKPAVILIRSCMVIASAGTMCVAWFQAPIWLDFALGFFSMVPWNSVPFAYYIDRMDHAPSIVYGISLVEGSVVLCGIFGTALGSFLTMKMSILVQFGGKIAALLLAIFILPESLPVEKRMPFKPSDLLPTAAFQMLFQSPVVEKLTAIGVIDTFHWSGYYTMLARFLQGHLAWSRQESYTGGFVEQISQIVWLVMGVNILLRTFGQAGLIAISTVACVLSNVAQMLSTEPWHIYVNNLLLAGPSVMGSAVVGGIIGKAADPSQQGMLQSALGLVFQVAGALGPVAFATVYQALDPTAPGAPMWKMYVYITYGALFAVPSLVLLFSLRRNMGDSGMPGITKDELSNANSGG</sequence>
<feature type="transmembrane region" description="Helical" evidence="5">
    <location>
        <begin position="244"/>
        <end position="265"/>
    </location>
</feature>
<dbReference type="GO" id="GO:0022857">
    <property type="term" value="F:transmembrane transporter activity"/>
    <property type="evidence" value="ECO:0007669"/>
    <property type="project" value="TreeGrafter"/>
</dbReference>
<evidence type="ECO:0000256" key="4">
    <source>
        <dbReference type="ARBA" id="ARBA00023136"/>
    </source>
</evidence>
<dbReference type="InterPro" id="IPR036259">
    <property type="entry name" value="MFS_trans_sf"/>
</dbReference>
<gene>
    <name evidence="6" type="ORF">EVOR1521_LOCUS14172</name>
</gene>
<name>A0AA36IIM3_9DINO</name>
<evidence type="ECO:0000256" key="1">
    <source>
        <dbReference type="ARBA" id="ARBA00004141"/>
    </source>
</evidence>
<evidence type="ECO:0000313" key="6">
    <source>
        <dbReference type="EMBL" id="CAJ1388264.1"/>
    </source>
</evidence>
<dbReference type="AlphaFoldDB" id="A0AA36IIM3"/>
<keyword evidence="7" id="KW-1185">Reference proteome</keyword>
<dbReference type="Gene3D" id="1.20.1250.20">
    <property type="entry name" value="MFS general substrate transporter like domains"/>
    <property type="match status" value="1"/>
</dbReference>
<feature type="transmembrane region" description="Helical" evidence="5">
    <location>
        <begin position="277"/>
        <end position="299"/>
    </location>
</feature>
<feature type="transmembrane region" description="Helical" evidence="5">
    <location>
        <begin position="213"/>
        <end position="232"/>
    </location>
</feature>
<keyword evidence="3 5" id="KW-1133">Transmembrane helix</keyword>
<dbReference type="Proteomes" id="UP001178507">
    <property type="component" value="Unassembled WGS sequence"/>
</dbReference>
<protein>
    <submittedName>
        <fullName evidence="6">Uncharacterized protein</fullName>
    </submittedName>
</protein>
<feature type="transmembrane region" description="Helical" evidence="5">
    <location>
        <begin position="98"/>
        <end position="116"/>
    </location>
</feature>
<keyword evidence="2 5" id="KW-0812">Transmembrane</keyword>
<proteinExistence type="predicted"/>
<feature type="transmembrane region" description="Helical" evidence="5">
    <location>
        <begin position="67"/>
        <end position="92"/>
    </location>
</feature>